<evidence type="ECO:0000256" key="6">
    <source>
        <dbReference type="ARBA" id="ARBA00066430"/>
    </source>
</evidence>
<dbReference type="AlphaFoldDB" id="A0AAD9NED7"/>
<evidence type="ECO:0000256" key="7">
    <source>
        <dbReference type="ARBA" id="ARBA00071505"/>
    </source>
</evidence>
<feature type="compositionally biased region" description="Basic and acidic residues" evidence="9">
    <location>
        <begin position="45"/>
        <end position="70"/>
    </location>
</feature>
<name>A0AAD9NED7_RIDPI</name>
<protein>
    <recommendedName>
        <fullName evidence="7">Protein-glucosylgalactosylhydroxylysine glucosidase</fullName>
        <ecNumber evidence="6">3.2.1.107</ecNumber>
    </recommendedName>
    <alternativeName>
        <fullName evidence="8">Acid trehalase-like protein 1</fullName>
    </alternativeName>
</protein>
<evidence type="ECO:0000256" key="3">
    <source>
        <dbReference type="ARBA" id="ARBA00023295"/>
    </source>
</evidence>
<dbReference type="FunFam" id="1.50.10.10:FF:000023">
    <property type="entry name" value="Protein-glucosylgalactosylhydroxylysine glucosidase"/>
    <property type="match status" value="1"/>
</dbReference>
<dbReference type="PANTHER" id="PTHR11051">
    <property type="entry name" value="GLYCOSYL HYDROLASE-RELATED"/>
    <property type="match status" value="1"/>
</dbReference>
<evidence type="ECO:0000256" key="2">
    <source>
        <dbReference type="ARBA" id="ARBA00022801"/>
    </source>
</evidence>
<keyword evidence="10" id="KW-0812">Transmembrane</keyword>
<keyword evidence="3" id="KW-0326">Glycosidase</keyword>
<comment type="similarity">
    <text evidence="1">Belongs to the glycosyl hydrolase 65 family.</text>
</comment>
<comment type="catalytic activity">
    <reaction evidence="4">
        <text>(5R)-5-O-[alpha-D-glucosyl-(1-&gt;2)-beta-D-galactosyl]-5-hydroxy-L-lysyl-[collagen] + H2O = (5R)-5-O-(beta-D-galactosyl)-5-hydroxy-L-lysyl-[collagen] + D-glucose</text>
        <dbReference type="Rhea" id="RHEA:11068"/>
        <dbReference type="Rhea" id="RHEA-COMP:12753"/>
        <dbReference type="Rhea" id="RHEA-COMP:12754"/>
        <dbReference type="ChEBI" id="CHEBI:4167"/>
        <dbReference type="ChEBI" id="CHEBI:15377"/>
        <dbReference type="ChEBI" id="CHEBI:133443"/>
        <dbReference type="ChEBI" id="CHEBI:133452"/>
        <dbReference type="EC" id="3.2.1.107"/>
    </reaction>
</comment>
<evidence type="ECO:0000313" key="12">
    <source>
        <dbReference type="EMBL" id="KAK2165548.1"/>
    </source>
</evidence>
<evidence type="ECO:0000256" key="4">
    <source>
        <dbReference type="ARBA" id="ARBA00051415"/>
    </source>
</evidence>
<gene>
    <name evidence="12" type="ORF">NP493_1360g00058</name>
</gene>
<organism evidence="12 13">
    <name type="scientific">Ridgeia piscesae</name>
    <name type="common">Tubeworm</name>
    <dbReference type="NCBI Taxonomy" id="27915"/>
    <lineage>
        <taxon>Eukaryota</taxon>
        <taxon>Metazoa</taxon>
        <taxon>Spiralia</taxon>
        <taxon>Lophotrochozoa</taxon>
        <taxon>Annelida</taxon>
        <taxon>Polychaeta</taxon>
        <taxon>Sedentaria</taxon>
        <taxon>Canalipalpata</taxon>
        <taxon>Sabellida</taxon>
        <taxon>Siboglinidae</taxon>
        <taxon>Ridgeia</taxon>
    </lineage>
</organism>
<comment type="function">
    <text evidence="5">Catalyzes the hydrolysis of glucose from the disaccharide unit linked to hydroxylysine residues of collagen and collagen-like proteins.</text>
</comment>
<dbReference type="InterPro" id="IPR012341">
    <property type="entry name" value="6hp_glycosidase-like_sf"/>
</dbReference>
<evidence type="ECO:0000259" key="11">
    <source>
        <dbReference type="Pfam" id="PF03632"/>
    </source>
</evidence>
<sequence length="831" mass="95227">MRLRDQVVVRRAFLCCLLLPLLGFVSITLYGHQSRQSVSSSDDSAEPHSRTKRQDPGIGDESQKPYEVKSSRLPMLPGNKKENQRYMPTLGNGHLATTVFGDGIYMNGFYSGVGAESHRAKIPAMIMARVKLADEEMDHRAERKYVFNAEEGVFMETIDCDFAYIEHRMYMHQKYIRLFVSDIYAIKKPDSHGGGLLKILYPELNASTSINFNEKVRYNSNWQVKGVTKSAEVGPKKQTVHVFWMERLKQISLRSSNKYFNETMVMSIDRQEASARSEFEMAMDIIADNTRASHYELLRRHTEAWKAVWAQGLVEVEGNLQVSKITRFAQFYLLSSLPALMPKQGAQHDEIFHGVGRGSLAKGDNGRDYRGHIFWDNEVYMLPAVVLFHPTLAKVMLRYRASVADAAARHAEAMGAKGFRFPWESATSGEDVTPPNTCTACSKQQLHVTAGVAWGIRQYYSATRDHDYLTNPDYRACDMSKEIARFWASVSVYNTSKARYDINHVMGPDDWHPNVNNNAYTNAAASLAIHFARYLACMCDRIEREEVPDDWIHKALYLSLPYDNVKRLHYQHEGYENDKNNSIKQADTIMLTYPLNWNMSRDIMRNDLDYYELYMSDHTPAMTLSFFTVGWKWVGDEAKTNAYFLKSYQDYLIQPFKIWTEYNERGWEDQQKGAVNYLPGMAAYLQSLIYGFGGVRIRPQMLEFFDPTPPPGCTLMRFKGFDYLQTNMTIVIERHKVTIDVHNVGLFPLVLKRNTSKSVQPLTKGARITINDPKSGFHIYTTIASPCDHPRDYIYMPWGYSPYISLAPSSQSTSWSLLVAIPVAIIIGYFR</sequence>
<feature type="domain" description="Glycoside hydrolase family 65 central catalytic" evidence="11">
    <location>
        <begin position="361"/>
        <end position="578"/>
    </location>
</feature>
<evidence type="ECO:0000256" key="9">
    <source>
        <dbReference type="SAM" id="MobiDB-lite"/>
    </source>
</evidence>
<comment type="caution">
    <text evidence="12">The sequence shown here is derived from an EMBL/GenBank/DDBJ whole genome shotgun (WGS) entry which is preliminary data.</text>
</comment>
<dbReference type="EMBL" id="JAODUO010001360">
    <property type="protein sequence ID" value="KAK2165548.1"/>
    <property type="molecule type" value="Genomic_DNA"/>
</dbReference>
<dbReference type="PANTHER" id="PTHR11051:SF8">
    <property type="entry name" value="PROTEIN-GLUCOSYLGALACTOSYLHYDROXYLYSINE GLUCOSIDASE"/>
    <property type="match status" value="1"/>
</dbReference>
<dbReference type="InterPro" id="IPR005195">
    <property type="entry name" value="Glyco_hydro_65_M"/>
</dbReference>
<dbReference type="GO" id="GO:0005975">
    <property type="term" value="P:carbohydrate metabolic process"/>
    <property type="evidence" value="ECO:0007669"/>
    <property type="project" value="InterPro"/>
</dbReference>
<proteinExistence type="inferred from homology"/>
<feature type="transmembrane region" description="Helical" evidence="10">
    <location>
        <begin position="12"/>
        <end position="31"/>
    </location>
</feature>
<dbReference type="Gene3D" id="1.50.10.10">
    <property type="match status" value="1"/>
</dbReference>
<keyword evidence="2" id="KW-0378">Hydrolase</keyword>
<evidence type="ECO:0000256" key="1">
    <source>
        <dbReference type="ARBA" id="ARBA00006768"/>
    </source>
</evidence>
<keyword evidence="13" id="KW-1185">Reference proteome</keyword>
<feature type="region of interest" description="Disordered" evidence="9">
    <location>
        <begin position="37"/>
        <end position="84"/>
    </location>
</feature>
<dbReference type="GO" id="GO:0047402">
    <property type="term" value="F:protein-glucosylgalactosylhydroxylysine glucosidase activity"/>
    <property type="evidence" value="ECO:0007669"/>
    <property type="project" value="UniProtKB-EC"/>
</dbReference>
<evidence type="ECO:0000256" key="10">
    <source>
        <dbReference type="SAM" id="Phobius"/>
    </source>
</evidence>
<dbReference type="Proteomes" id="UP001209878">
    <property type="component" value="Unassembled WGS sequence"/>
</dbReference>
<evidence type="ECO:0000256" key="8">
    <source>
        <dbReference type="ARBA" id="ARBA00079982"/>
    </source>
</evidence>
<dbReference type="Pfam" id="PF03632">
    <property type="entry name" value="Glyco_hydro_65m"/>
    <property type="match status" value="1"/>
</dbReference>
<dbReference type="EC" id="3.2.1.107" evidence="6"/>
<accession>A0AAD9NED7</accession>
<dbReference type="InterPro" id="IPR008928">
    <property type="entry name" value="6-hairpin_glycosidase_sf"/>
</dbReference>
<evidence type="ECO:0000313" key="13">
    <source>
        <dbReference type="Proteomes" id="UP001209878"/>
    </source>
</evidence>
<keyword evidence="10" id="KW-1133">Transmembrane helix</keyword>
<evidence type="ECO:0000256" key="5">
    <source>
        <dbReference type="ARBA" id="ARBA00053339"/>
    </source>
</evidence>
<keyword evidence="10" id="KW-0472">Membrane</keyword>
<reference evidence="12" key="1">
    <citation type="journal article" date="2023" name="Mol. Biol. Evol.">
        <title>Third-Generation Sequencing Reveals the Adaptive Role of the Epigenome in Three Deep-Sea Polychaetes.</title>
        <authorList>
            <person name="Perez M."/>
            <person name="Aroh O."/>
            <person name="Sun Y."/>
            <person name="Lan Y."/>
            <person name="Juniper S.K."/>
            <person name="Young C.R."/>
            <person name="Angers B."/>
            <person name="Qian P.Y."/>
        </authorList>
    </citation>
    <scope>NUCLEOTIDE SEQUENCE</scope>
    <source>
        <strain evidence="12">R07B-5</strain>
    </source>
</reference>
<dbReference type="SUPFAM" id="SSF48208">
    <property type="entry name" value="Six-hairpin glycosidases"/>
    <property type="match status" value="1"/>
</dbReference>